<dbReference type="Proteomes" id="UP000001640">
    <property type="component" value="Chromosome 2"/>
</dbReference>
<dbReference type="PANTHER" id="PTHR35020:SF2">
    <property type="entry name" value="N-ACETYLGLUCOSAMINE-INDUCED PROTEIN 1"/>
    <property type="match status" value="1"/>
</dbReference>
<protein>
    <submittedName>
        <fullName evidence="1">Uncharacterized protein</fullName>
    </submittedName>
</protein>
<evidence type="ECO:0000313" key="2">
    <source>
        <dbReference type="Proteomes" id="UP000001640"/>
    </source>
</evidence>
<gene>
    <name evidence="1" type="primary">NCAS0B07080</name>
    <name evidence="1" type="ordered locus">NCAS_0B07080</name>
</gene>
<keyword evidence="2" id="KW-1185">Reference proteome</keyword>
<organism evidence="1 2">
    <name type="scientific">Naumovozyma castellii</name>
    <name type="common">Yeast</name>
    <name type="synonym">Saccharomyces castellii</name>
    <dbReference type="NCBI Taxonomy" id="27288"/>
    <lineage>
        <taxon>Eukaryota</taxon>
        <taxon>Fungi</taxon>
        <taxon>Dikarya</taxon>
        <taxon>Ascomycota</taxon>
        <taxon>Saccharomycotina</taxon>
        <taxon>Saccharomycetes</taxon>
        <taxon>Saccharomycetales</taxon>
        <taxon>Saccharomycetaceae</taxon>
        <taxon>Naumovozyma</taxon>
    </lineage>
</organism>
<dbReference type="AlphaFoldDB" id="G0VA62"/>
<dbReference type="eggNOG" id="ENOG502S263">
    <property type="taxonomic scope" value="Eukaryota"/>
</dbReference>
<dbReference type="GeneID" id="96902349"/>
<sequence length="233" mass="27589">MGILYCVEKQATRKMTTDSVVNNVSSKEITWAEVSDYIKTGELYKLRRSVQQNVGYRKHKAALVGKDITEFIIDKLQWNQQELIELNEVKYPTKEDKIHACFLHKNLYKVAINDFPYFFESNVVHLLVWSKIRIPIYEDDKTGEKEVRINATDNVFPEFNEEMRLKIEAFLKSVLTDRYGIKRENYGWFINYTNLQSIRGISHIHLLLRITDKDELSHMDAFIKELMENFEPK</sequence>
<reference key="2">
    <citation type="submission" date="2011-08" db="EMBL/GenBank/DDBJ databases">
        <title>Genome sequence of Naumovozyma castellii.</title>
        <authorList>
            <person name="Gordon J.L."/>
            <person name="Armisen D."/>
            <person name="Proux-Wera E."/>
            <person name="OhEigeartaigh S.S."/>
            <person name="Byrne K.P."/>
            <person name="Wolfe K.H."/>
        </authorList>
    </citation>
    <scope>NUCLEOTIDE SEQUENCE</scope>
    <source>
        <strain>Type strain:CBS 4309</strain>
    </source>
</reference>
<dbReference type="FunCoup" id="G0VA62">
    <property type="interactions" value="2"/>
</dbReference>
<evidence type="ECO:0000313" key="1">
    <source>
        <dbReference type="EMBL" id="CCC68792.1"/>
    </source>
</evidence>
<dbReference type="InParanoid" id="G0VA62"/>
<dbReference type="PANTHER" id="PTHR35020">
    <property type="entry name" value="N-ACETYLGLUCOSAMINE-INDUCED PROTEIN 1"/>
    <property type="match status" value="1"/>
</dbReference>
<dbReference type="EMBL" id="HE576753">
    <property type="protein sequence ID" value="CCC68792.1"/>
    <property type="molecule type" value="Genomic_DNA"/>
</dbReference>
<dbReference type="OMA" id="YHDWEDL"/>
<dbReference type="InterPro" id="IPR022036">
    <property type="entry name" value="DUF3605"/>
</dbReference>
<dbReference type="HOGENOM" id="CLU_075862_2_1_1"/>
<dbReference type="KEGG" id="ncs:NCAS_0B07080"/>
<proteinExistence type="predicted"/>
<dbReference type="GO" id="GO:0006044">
    <property type="term" value="P:N-acetylglucosamine metabolic process"/>
    <property type="evidence" value="ECO:0007669"/>
    <property type="project" value="TreeGrafter"/>
</dbReference>
<reference evidence="1 2" key="1">
    <citation type="journal article" date="2011" name="Proc. Natl. Acad. Sci. U.S.A.">
        <title>Evolutionary erosion of yeast sex chromosomes by mating-type switching accidents.</title>
        <authorList>
            <person name="Gordon J.L."/>
            <person name="Armisen D."/>
            <person name="Proux-Wera E."/>
            <person name="Oheigeartaigh S.S."/>
            <person name="Byrne K.P."/>
            <person name="Wolfe K.H."/>
        </authorList>
    </citation>
    <scope>NUCLEOTIDE SEQUENCE [LARGE SCALE GENOMIC DNA]</scope>
    <source>
        <strain evidence="2">ATCC 76901 / BCRC 22586 / CBS 4309 / NBRC 1992 / NRRL Y-12630</strain>
    </source>
</reference>
<name>G0VA62_NAUCA</name>
<dbReference type="RefSeq" id="XP_003675163.1">
    <property type="nucleotide sequence ID" value="XM_003675115.1"/>
</dbReference>
<dbReference type="Pfam" id="PF12239">
    <property type="entry name" value="DUF3605"/>
    <property type="match status" value="1"/>
</dbReference>
<dbReference type="OrthoDB" id="10053431at2759"/>
<dbReference type="GO" id="GO:0005737">
    <property type="term" value="C:cytoplasm"/>
    <property type="evidence" value="ECO:0007669"/>
    <property type="project" value="TreeGrafter"/>
</dbReference>
<accession>G0VA62</accession>